<keyword evidence="3" id="KW-1185">Reference proteome</keyword>
<gene>
    <name evidence="2" type="ORF">CNX65_20250</name>
</gene>
<name>A0A290Z8L3_9PSEU</name>
<evidence type="ECO:0000313" key="3">
    <source>
        <dbReference type="Proteomes" id="UP000218505"/>
    </source>
</evidence>
<dbReference type="InterPro" id="IPR011047">
    <property type="entry name" value="Quinoprotein_ADH-like_sf"/>
</dbReference>
<dbReference type="EMBL" id="CP023445">
    <property type="protein sequence ID" value="ATE55324.1"/>
    <property type="molecule type" value="Genomic_DNA"/>
</dbReference>
<dbReference type="AlphaFoldDB" id="A0A290Z8L3"/>
<proteinExistence type="predicted"/>
<accession>A0A290Z8L3</accession>
<dbReference type="Pfam" id="PF13360">
    <property type="entry name" value="PQQ_2"/>
    <property type="match status" value="1"/>
</dbReference>
<dbReference type="InterPro" id="IPR015943">
    <property type="entry name" value="WD40/YVTN_repeat-like_dom_sf"/>
</dbReference>
<organism evidence="2 3">
    <name type="scientific">Actinosynnema pretiosum</name>
    <dbReference type="NCBI Taxonomy" id="42197"/>
    <lineage>
        <taxon>Bacteria</taxon>
        <taxon>Bacillati</taxon>
        <taxon>Actinomycetota</taxon>
        <taxon>Actinomycetes</taxon>
        <taxon>Pseudonocardiales</taxon>
        <taxon>Pseudonocardiaceae</taxon>
        <taxon>Actinosynnema</taxon>
    </lineage>
</organism>
<dbReference type="Gene3D" id="2.130.10.10">
    <property type="entry name" value="YVTN repeat-like/Quinoprotein amine dehydrogenase"/>
    <property type="match status" value="2"/>
</dbReference>
<dbReference type="Proteomes" id="UP000218505">
    <property type="component" value="Chromosome"/>
</dbReference>
<dbReference type="SUPFAM" id="SSF50998">
    <property type="entry name" value="Quinoprotein alcohol dehydrogenase-like"/>
    <property type="match status" value="1"/>
</dbReference>
<evidence type="ECO:0000259" key="1">
    <source>
        <dbReference type="Pfam" id="PF13360"/>
    </source>
</evidence>
<feature type="domain" description="Pyrrolo-quinoline quinone repeat" evidence="1">
    <location>
        <begin position="60"/>
        <end position="240"/>
    </location>
</feature>
<evidence type="ECO:0000313" key="2">
    <source>
        <dbReference type="EMBL" id="ATE55324.1"/>
    </source>
</evidence>
<reference evidence="2" key="1">
    <citation type="submission" date="2017-09" db="EMBL/GenBank/DDBJ databases">
        <title>Complete Genome Sequence of ansamitocin-producing Bacterium Actinosynnema pretiosum X47.</title>
        <authorList>
            <person name="Cao G."/>
            <person name="Zong G."/>
            <person name="Zhong C."/>
            <person name="Fu J."/>
        </authorList>
    </citation>
    <scope>NUCLEOTIDE SEQUENCE [LARGE SCALE GENOMIC DNA]</scope>
    <source>
        <strain evidence="2">X47</strain>
    </source>
</reference>
<sequence>MVPGLLVLLGSVVAVWPELTEDDRYASWQASGRDTTPYVRSIGAWTAGVDVVAVRDTHAVARARQGGGKHWEVAPPAGRFCAGPAQFTEGWLALAYGVSGACDHMMLVYLPTGQVRWQRPLDVPGAAGSGAGGVVQVVGDLVLAARGGGVAAFAVDTGERKWGRTLVRASDGADRCAADDLAPDQGESLLLLRCPGVDHAVTAQRFRPSTGEVLAEHDLPGPDLPDVEADIVSSGAAPTVVHVGNRDSGSYRFLNESLVQTQEVPSGHGGLSAPDGPGRVAIGHGCLLAVTTPEAGQVNEVVAVYLATGEERWRVPVPGATAEGVVASDDRGVHVIASSTREEDVDRMLDERLVRLDADSGAVLAQTSTSVDNRPRTRGGPSMADYTYGWSNGRAYAVSSVYDGDSVDMFTIG</sequence>
<dbReference type="KEGG" id="apre:CNX65_20250"/>
<dbReference type="InterPro" id="IPR002372">
    <property type="entry name" value="PQQ_rpt_dom"/>
</dbReference>
<protein>
    <recommendedName>
        <fullName evidence="1">Pyrrolo-quinoline quinone repeat domain-containing protein</fullName>
    </recommendedName>
</protein>